<keyword evidence="4" id="KW-0479">Metal-binding</keyword>
<evidence type="ECO:0000313" key="12">
    <source>
        <dbReference type="Proteomes" id="UP001359485"/>
    </source>
</evidence>
<keyword evidence="12" id="KW-1185">Reference proteome</keyword>
<evidence type="ECO:0000256" key="2">
    <source>
        <dbReference type="ARBA" id="ARBA00009240"/>
    </source>
</evidence>
<organism evidence="11 12">
    <name type="scientific">Polyplax serrata</name>
    <name type="common">Common mouse louse</name>
    <dbReference type="NCBI Taxonomy" id="468196"/>
    <lineage>
        <taxon>Eukaryota</taxon>
        <taxon>Metazoa</taxon>
        <taxon>Ecdysozoa</taxon>
        <taxon>Arthropoda</taxon>
        <taxon>Hexapoda</taxon>
        <taxon>Insecta</taxon>
        <taxon>Pterygota</taxon>
        <taxon>Neoptera</taxon>
        <taxon>Paraneoptera</taxon>
        <taxon>Psocodea</taxon>
        <taxon>Troctomorpha</taxon>
        <taxon>Phthiraptera</taxon>
        <taxon>Anoplura</taxon>
        <taxon>Polyplacidae</taxon>
        <taxon>Polyplax</taxon>
    </lineage>
</organism>
<dbReference type="Pfam" id="PF09740">
    <property type="entry name" value="DUF2043"/>
    <property type="match status" value="1"/>
</dbReference>
<dbReference type="EMBL" id="JAWJWF010000047">
    <property type="protein sequence ID" value="KAK6621984.1"/>
    <property type="molecule type" value="Genomic_DNA"/>
</dbReference>
<keyword evidence="8" id="KW-0175">Coiled coil</keyword>
<evidence type="ECO:0000256" key="8">
    <source>
        <dbReference type="ARBA" id="ARBA00023054"/>
    </source>
</evidence>
<dbReference type="Proteomes" id="UP001359485">
    <property type="component" value="Unassembled WGS sequence"/>
</dbReference>
<accession>A0ABR1AMJ2</accession>
<dbReference type="InterPro" id="IPR049408">
    <property type="entry name" value="UVSSA_N_a-solenoid_rpt"/>
</dbReference>
<keyword evidence="5" id="KW-0227">DNA damage</keyword>
<evidence type="ECO:0000313" key="11">
    <source>
        <dbReference type="EMBL" id="KAK6621984.1"/>
    </source>
</evidence>
<evidence type="ECO:0000256" key="9">
    <source>
        <dbReference type="ARBA" id="ARBA00023204"/>
    </source>
</evidence>
<comment type="caution">
    <text evidence="11">The sequence shown here is derived from an EMBL/GenBank/DDBJ whole genome shotgun (WGS) entry which is preliminary data.</text>
</comment>
<gene>
    <name evidence="11" type="ORF">RUM44_001791</name>
</gene>
<dbReference type="InterPro" id="IPR049431">
    <property type="entry name" value="UVSSA_C"/>
</dbReference>
<evidence type="ECO:0000256" key="6">
    <source>
        <dbReference type="ARBA" id="ARBA00022771"/>
    </source>
</evidence>
<proteinExistence type="inferred from homology"/>
<dbReference type="InterPro" id="IPR008942">
    <property type="entry name" value="ENTH_VHS"/>
</dbReference>
<keyword evidence="6" id="KW-0863">Zinc-finger</keyword>
<dbReference type="PANTHER" id="PTHR28670:SF1">
    <property type="entry name" value="UV-STIMULATED SCAFFOLD PROTEIN A"/>
    <property type="match status" value="1"/>
</dbReference>
<name>A0ABR1AMJ2_POLSC</name>
<evidence type="ECO:0000256" key="1">
    <source>
        <dbReference type="ARBA" id="ARBA00004286"/>
    </source>
</evidence>
<evidence type="ECO:0000256" key="7">
    <source>
        <dbReference type="ARBA" id="ARBA00022833"/>
    </source>
</evidence>
<dbReference type="Gene3D" id="1.25.40.90">
    <property type="match status" value="1"/>
</dbReference>
<evidence type="ECO:0000256" key="4">
    <source>
        <dbReference type="ARBA" id="ARBA00022723"/>
    </source>
</evidence>
<dbReference type="InterPro" id="IPR018610">
    <property type="entry name" value="UVSSA"/>
</dbReference>
<keyword evidence="3" id="KW-0158">Chromosome</keyword>
<comment type="subcellular location">
    <subcellularLocation>
        <location evidence="1">Chromosome</location>
    </subcellularLocation>
</comment>
<evidence type="ECO:0000256" key="3">
    <source>
        <dbReference type="ARBA" id="ARBA00022454"/>
    </source>
</evidence>
<sequence length="665" mass="77191">MEGDNENNDHIKKLGVLIEALTHSGSNTLDEDLFKQVKKICKSSQIYISKAYEILLLQLKKKNSQIRYLAFQICKEFFSRSAQFRLHLLNNLELIFKLTAEINSKSSLPPPKPYAQTLKKTALQTLQQWVNEFGDTYKQLKVAYNYFKNCKQVNFETFVANNEPERLRHNDTERRQQLLNCEKTKQVVNEINSYQVEIEETLTSLLNCLKLLFPTPDDFFIHEKKTTEEVQALSDNNISRQEEINENDLRHFGITRDYNLLLNININDKIKINRTDDNNSVIENAKDCVQLINNRFLPLIKRWSHILCKYSNETNNELKKILDMKQNLSKAVEKYKTLDIDIENTKEKDSSCSSDDEFEEVRKEGYEDGVEFSEEDLLAIKSMEKIKPTFTSMENKILMSTLCDNYSLNEKDEPATPGTSEDVEPSRKSKLLKIAPKLPFDIDLYHWEDENLTTPTLISTKIDVDKFWGCANSDDIHEIPNPEGTASLRTRVIEFTGKFEPVKWTCRTPLQNGKLCPRRDRLKCPFHGKIVPRDELGRCQNPKDDKKECQNTSAIPNWQDPQLLMELKASTGVDLKMPEKRGKKRKIENENLTQREMKTSAAALKIVKAKNLPGLVDVVKNRNTVYTRLSKKLFNRSTIKRVNDKLNKIDSKKFIDKFGDCFNYP</sequence>
<keyword evidence="9" id="KW-0234">DNA repair</keyword>
<feature type="domain" description="UV-stimulated scaffold protein A C-terminal" evidence="10">
    <location>
        <begin position="435"/>
        <end position="540"/>
    </location>
</feature>
<reference evidence="11 12" key="1">
    <citation type="submission" date="2023-09" db="EMBL/GenBank/DDBJ databases">
        <title>Genomes of two closely related lineages of the louse Polyplax serrata with different host specificities.</title>
        <authorList>
            <person name="Martinu J."/>
            <person name="Tarabai H."/>
            <person name="Stefka J."/>
            <person name="Hypsa V."/>
        </authorList>
    </citation>
    <scope>NUCLEOTIDE SEQUENCE [LARGE SCALE GENOMIC DNA]</scope>
    <source>
        <strain evidence="11">98ZLc_SE</strain>
    </source>
</reference>
<keyword evidence="7" id="KW-0862">Zinc</keyword>
<comment type="similarity">
    <text evidence="2">Belongs to the UVSSA family.</text>
</comment>
<protein>
    <recommendedName>
        <fullName evidence="10">UV-stimulated scaffold protein A C-terminal domain-containing protein</fullName>
    </recommendedName>
</protein>
<dbReference type="PANTHER" id="PTHR28670">
    <property type="entry name" value="UV-STIMULATED SCAFFOLD PROTEIN A"/>
    <property type="match status" value="1"/>
</dbReference>
<evidence type="ECO:0000259" key="10">
    <source>
        <dbReference type="Pfam" id="PF09740"/>
    </source>
</evidence>
<evidence type="ECO:0000256" key="5">
    <source>
        <dbReference type="ARBA" id="ARBA00022763"/>
    </source>
</evidence>
<dbReference type="Pfam" id="PF20867">
    <property type="entry name" value="UVSSA_N"/>
    <property type="match status" value="1"/>
</dbReference>